<proteinExistence type="predicted"/>
<dbReference type="GO" id="GO:0003676">
    <property type="term" value="F:nucleic acid binding"/>
    <property type="evidence" value="ECO:0007669"/>
    <property type="project" value="InterPro"/>
</dbReference>
<dbReference type="Proteomes" id="UP000658225">
    <property type="component" value="Unassembled WGS sequence"/>
</dbReference>
<reference evidence="3" key="1">
    <citation type="submission" date="2020-10" db="EMBL/GenBank/DDBJ databases">
        <title>Genomic Encyclopedia of Type Strains, Phase IV (KMG-IV): sequencing the most valuable type-strain genomes for metagenomic binning, comparative biology and taxonomic classification.</title>
        <authorList>
            <person name="Goeker M."/>
        </authorList>
    </citation>
    <scope>NUCLEOTIDE SEQUENCE</scope>
    <source>
        <strain evidence="3">DSM 13886</strain>
    </source>
</reference>
<dbReference type="PANTHER" id="PTHR46564">
    <property type="entry name" value="TRANSPOSASE"/>
    <property type="match status" value="1"/>
</dbReference>
<evidence type="ECO:0000313" key="4">
    <source>
        <dbReference type="Proteomes" id="UP000658225"/>
    </source>
</evidence>
<dbReference type="Gene3D" id="3.30.420.10">
    <property type="entry name" value="Ribonuclease H-like superfamily/Ribonuclease H"/>
    <property type="match status" value="1"/>
</dbReference>
<organism evidence="3 4">
    <name type="scientific">Sporosarcina limicola</name>
    <dbReference type="NCBI Taxonomy" id="34101"/>
    <lineage>
        <taxon>Bacteria</taxon>
        <taxon>Bacillati</taxon>
        <taxon>Bacillota</taxon>
        <taxon>Bacilli</taxon>
        <taxon>Bacillales</taxon>
        <taxon>Caryophanaceae</taxon>
        <taxon>Sporosarcina</taxon>
    </lineage>
</organism>
<feature type="domain" description="Winged helix-turn helix" evidence="2">
    <location>
        <begin position="2"/>
        <end position="39"/>
    </location>
</feature>
<feature type="domain" description="Tc1-like transposase DDE" evidence="1">
    <location>
        <begin position="54"/>
        <end position="197"/>
    </location>
</feature>
<dbReference type="InterPro" id="IPR012337">
    <property type="entry name" value="RNaseH-like_sf"/>
</dbReference>
<dbReference type="Pfam" id="PF13592">
    <property type="entry name" value="HTH_33"/>
    <property type="match status" value="1"/>
</dbReference>
<evidence type="ECO:0000313" key="3">
    <source>
        <dbReference type="EMBL" id="MBE1555657.1"/>
    </source>
</evidence>
<dbReference type="SUPFAM" id="SSF53098">
    <property type="entry name" value="Ribonuclease H-like"/>
    <property type="match status" value="1"/>
</dbReference>
<evidence type="ECO:0000259" key="1">
    <source>
        <dbReference type="Pfam" id="PF13358"/>
    </source>
</evidence>
<dbReference type="InterPro" id="IPR047655">
    <property type="entry name" value="Transpos_IS630-like"/>
</dbReference>
<gene>
    <name evidence="3" type="ORF">H4683_002777</name>
</gene>
<dbReference type="AlphaFoldDB" id="A0A927MMK1"/>
<name>A0A927MMK1_9BACL</name>
<evidence type="ECO:0000259" key="2">
    <source>
        <dbReference type="Pfam" id="PF13592"/>
    </source>
</evidence>
<comment type="caution">
    <text evidence="3">The sequence shown here is derived from an EMBL/GenBank/DDBJ whole genome shotgun (WGS) entry which is preliminary data.</text>
</comment>
<protein>
    <submittedName>
        <fullName evidence="3">Transposase</fullName>
    </submittedName>
</protein>
<dbReference type="Pfam" id="PF13358">
    <property type="entry name" value="DDE_3"/>
    <property type="match status" value="1"/>
</dbReference>
<dbReference type="EMBL" id="JADBEL010000015">
    <property type="protein sequence ID" value="MBE1555657.1"/>
    <property type="molecule type" value="Genomic_DNA"/>
</dbReference>
<dbReference type="PANTHER" id="PTHR46564:SF1">
    <property type="entry name" value="TRANSPOSASE"/>
    <property type="match status" value="1"/>
</dbReference>
<dbReference type="NCBIfam" id="NF033545">
    <property type="entry name" value="transpos_IS630"/>
    <property type="match status" value="1"/>
</dbReference>
<keyword evidence="4" id="KW-1185">Reference proteome</keyword>
<accession>A0A927MMK1</accession>
<dbReference type="InterPro" id="IPR025959">
    <property type="entry name" value="Winged_HTH_dom"/>
</dbReference>
<dbReference type="InterPro" id="IPR038717">
    <property type="entry name" value="Tc1-like_DDE_dom"/>
</dbReference>
<sequence length="212" mass="24683">MHYSDRGTRTLLECLNLSFTKPTYTLAKADPAKQAAFKQAFEILKKLLNEEIDRILFQDESMIRYYQALSRTWFPKGQQKIIPTYGKHWGAKLIGTLDYATGEVFCVQEEHYTAVEFLSFLEKVVATYKGEHIVMILDNARIHHAKLIQPFLEQHKAFLTLMYLPPYSPNLNMIEELWGWLKSAVINNVFFDSVQKIRKAVHGFICHINKKP</sequence>
<dbReference type="InterPro" id="IPR036397">
    <property type="entry name" value="RNaseH_sf"/>
</dbReference>